<protein>
    <submittedName>
        <fullName evidence="2">Uncharacterized protein</fullName>
    </submittedName>
</protein>
<dbReference type="EMBL" id="JAUCMV010000003">
    <property type="protein sequence ID" value="KAK0412246.1"/>
    <property type="molecule type" value="Genomic_DNA"/>
</dbReference>
<keyword evidence="3" id="KW-1185">Reference proteome</keyword>
<evidence type="ECO:0000313" key="2">
    <source>
        <dbReference type="EMBL" id="KAK0412246.1"/>
    </source>
</evidence>
<dbReference type="AlphaFoldDB" id="A0AA39LVZ9"/>
<evidence type="ECO:0000313" key="3">
    <source>
        <dbReference type="Proteomes" id="UP001175271"/>
    </source>
</evidence>
<accession>A0AA39LVZ9</accession>
<gene>
    <name evidence="2" type="ORF">QR680_006110</name>
</gene>
<organism evidence="2 3">
    <name type="scientific">Steinernema hermaphroditum</name>
    <dbReference type="NCBI Taxonomy" id="289476"/>
    <lineage>
        <taxon>Eukaryota</taxon>
        <taxon>Metazoa</taxon>
        <taxon>Ecdysozoa</taxon>
        <taxon>Nematoda</taxon>
        <taxon>Chromadorea</taxon>
        <taxon>Rhabditida</taxon>
        <taxon>Tylenchina</taxon>
        <taxon>Panagrolaimomorpha</taxon>
        <taxon>Strongyloidoidea</taxon>
        <taxon>Steinernematidae</taxon>
        <taxon>Steinernema</taxon>
    </lineage>
</organism>
<evidence type="ECO:0000256" key="1">
    <source>
        <dbReference type="SAM" id="MobiDB-lite"/>
    </source>
</evidence>
<comment type="caution">
    <text evidence="2">The sequence shown here is derived from an EMBL/GenBank/DDBJ whole genome shotgun (WGS) entry which is preliminary data.</text>
</comment>
<proteinExistence type="predicted"/>
<reference evidence="2" key="1">
    <citation type="submission" date="2023-06" db="EMBL/GenBank/DDBJ databases">
        <title>Genomic analysis of the entomopathogenic nematode Steinernema hermaphroditum.</title>
        <authorList>
            <person name="Schwarz E.M."/>
            <person name="Heppert J.K."/>
            <person name="Baniya A."/>
            <person name="Schwartz H.T."/>
            <person name="Tan C.-H."/>
            <person name="Antoshechkin I."/>
            <person name="Sternberg P.W."/>
            <person name="Goodrich-Blair H."/>
            <person name="Dillman A.R."/>
        </authorList>
    </citation>
    <scope>NUCLEOTIDE SEQUENCE</scope>
    <source>
        <strain evidence="2">PS9179</strain>
        <tissue evidence="2">Whole animal</tissue>
    </source>
</reference>
<feature type="region of interest" description="Disordered" evidence="1">
    <location>
        <begin position="38"/>
        <end position="66"/>
    </location>
</feature>
<name>A0AA39LVZ9_9BILA</name>
<sequence length="91" mass="10934">MESTTSKHQRLHSCKTFNYDELLQVRWKLRLEQIEMQKRAAPTDTDRLHGEGPYSPIYNKRQSRFPEPVRVENLQKSADDDFDCKTFRRFS</sequence>
<dbReference type="Proteomes" id="UP001175271">
    <property type="component" value="Unassembled WGS sequence"/>
</dbReference>